<dbReference type="RefSeq" id="WP_127488652.1">
    <property type="nucleotide sequence ID" value="NZ_CP022572.1"/>
</dbReference>
<keyword evidence="7" id="KW-1185">Reference proteome</keyword>
<dbReference type="PANTHER" id="PTHR30580">
    <property type="entry name" value="PRIMOSOMAL PROTEIN N"/>
    <property type="match status" value="1"/>
</dbReference>
<dbReference type="InterPro" id="IPR027417">
    <property type="entry name" value="P-loop_NTPase"/>
</dbReference>
<evidence type="ECO:0000259" key="5">
    <source>
        <dbReference type="PROSITE" id="PS51194"/>
    </source>
</evidence>
<name>A0A3Q9QWP1_9BACI</name>
<evidence type="ECO:0000256" key="3">
    <source>
        <dbReference type="ARBA" id="ARBA00023125"/>
    </source>
</evidence>
<dbReference type="GO" id="GO:0006310">
    <property type="term" value="P:DNA recombination"/>
    <property type="evidence" value="ECO:0007669"/>
    <property type="project" value="TreeGrafter"/>
</dbReference>
<dbReference type="PROSITE" id="PS51194">
    <property type="entry name" value="HELICASE_CTER"/>
    <property type="match status" value="1"/>
</dbReference>
<dbReference type="Pfam" id="PF04851">
    <property type="entry name" value="ResIII"/>
    <property type="match status" value="1"/>
</dbReference>
<dbReference type="AlphaFoldDB" id="A0A3Q9QWP1"/>
<keyword evidence="3" id="KW-0238">DNA-binding</keyword>
<dbReference type="GO" id="GO:0043138">
    <property type="term" value="F:3'-5' DNA helicase activity"/>
    <property type="evidence" value="ECO:0007669"/>
    <property type="project" value="TreeGrafter"/>
</dbReference>
<feature type="domain" description="Helicase C-terminal" evidence="5">
    <location>
        <begin position="345"/>
        <end position="496"/>
    </location>
</feature>
<dbReference type="GO" id="GO:0016787">
    <property type="term" value="F:hydrolase activity"/>
    <property type="evidence" value="ECO:0007669"/>
    <property type="project" value="InterPro"/>
</dbReference>
<dbReference type="InterPro" id="IPR001650">
    <property type="entry name" value="Helicase_C-like"/>
</dbReference>
<dbReference type="GO" id="GO:0006270">
    <property type="term" value="P:DNA replication initiation"/>
    <property type="evidence" value="ECO:0007669"/>
    <property type="project" value="TreeGrafter"/>
</dbReference>
<accession>A0A3Q9QWP1</accession>
<dbReference type="Gene3D" id="3.40.50.300">
    <property type="entry name" value="P-loop containing nucleotide triphosphate hydrolases"/>
    <property type="match status" value="2"/>
</dbReference>
<organism evidence="6 7">
    <name type="scientific">Neobacillus mesonae</name>
    <dbReference type="NCBI Taxonomy" id="1193713"/>
    <lineage>
        <taxon>Bacteria</taxon>
        <taxon>Bacillati</taxon>
        <taxon>Bacillota</taxon>
        <taxon>Bacilli</taxon>
        <taxon>Bacillales</taxon>
        <taxon>Bacillaceae</taxon>
        <taxon>Neobacillus</taxon>
    </lineage>
</organism>
<dbReference type="FunFam" id="3.40.50.300:FF:001736">
    <property type="entry name" value="COMF operon protein 1"/>
    <property type="match status" value="1"/>
</dbReference>
<feature type="domain" description="Helicase ATP-binding" evidence="4">
    <location>
        <begin position="165"/>
        <end position="317"/>
    </location>
</feature>
<keyword evidence="1" id="KW-0547">Nucleotide-binding</keyword>
<sequence length="496" mass="56560">MRFRLLNGRIKAVKNFSEDSMKITQINDIPQPPLNSNFQFNPELQRLLSGKQLLFDDLPYPLDEIQIHYDNGYITFRRGIEYDGKKPFCVRCGNKDTVWFETFPCARCGETCFYCRKCLMMGRISECTPLIGWKGPVPDTELPLQIMAWQGTLSEGQSEASQRVAYAILHNKEWLVWAVCGAGKTEVLFEGIEAGLAANKRLCIATPRTDVVLELTPRLKAAFPQIEIASLYGGSKDRHKFAPLTIATTHQLLRFYHAFDAIILDEVDAFPYTAEEVLQHAAIQARKPESAMIYLTATPNAKWQKECHSGKRAFTTIPARFHRYPLPVPEFQWCGNWQKQLKKNRLPPNVLKWVKERLNNGKQALVFFPHIPLMEKALPILRQFTPNIQAVHAEDPERKEKVQKMRSKEIPLLLTTTILERGVTFPNIDVAVVGAEDDIFLESALVQIAGRAGRSKDYPEGVVTFFHYGKTEAMLRARRQIVSMNREGVKRGLIDV</sequence>
<protein>
    <submittedName>
        <fullName evidence="6">DNA/RNA helicase</fullName>
    </submittedName>
</protein>
<dbReference type="PANTHER" id="PTHR30580:SF1">
    <property type="entry name" value="COMF OPERON PROTEIN 1"/>
    <property type="match status" value="1"/>
</dbReference>
<evidence type="ECO:0000259" key="4">
    <source>
        <dbReference type="PROSITE" id="PS51192"/>
    </source>
</evidence>
<proteinExistence type="predicted"/>
<evidence type="ECO:0000256" key="1">
    <source>
        <dbReference type="ARBA" id="ARBA00022741"/>
    </source>
</evidence>
<dbReference type="SUPFAM" id="SSF52540">
    <property type="entry name" value="P-loop containing nucleoside triphosphate hydrolases"/>
    <property type="match status" value="1"/>
</dbReference>
<evidence type="ECO:0000313" key="7">
    <source>
        <dbReference type="Proteomes" id="UP000282892"/>
    </source>
</evidence>
<dbReference type="CDD" id="cd18785">
    <property type="entry name" value="SF2_C"/>
    <property type="match status" value="1"/>
</dbReference>
<keyword evidence="6" id="KW-0347">Helicase</keyword>
<dbReference type="InterPro" id="IPR006935">
    <property type="entry name" value="Helicase/UvrB_N"/>
</dbReference>
<dbReference type="Proteomes" id="UP000282892">
    <property type="component" value="Chromosome"/>
</dbReference>
<dbReference type="KEGG" id="nmk:CHR53_23470"/>
<dbReference type="STRING" id="1193713.GCA_001636315_01591"/>
<evidence type="ECO:0000256" key="2">
    <source>
        <dbReference type="ARBA" id="ARBA00022840"/>
    </source>
</evidence>
<gene>
    <name evidence="6" type="ORF">CHR53_23470</name>
</gene>
<dbReference type="GO" id="GO:0005524">
    <property type="term" value="F:ATP binding"/>
    <property type="evidence" value="ECO:0007669"/>
    <property type="project" value="UniProtKB-KW"/>
</dbReference>
<dbReference type="Pfam" id="PF00271">
    <property type="entry name" value="Helicase_C"/>
    <property type="match status" value="1"/>
</dbReference>
<dbReference type="GO" id="GO:0003677">
    <property type="term" value="F:DNA binding"/>
    <property type="evidence" value="ECO:0007669"/>
    <property type="project" value="UniProtKB-KW"/>
</dbReference>
<dbReference type="OrthoDB" id="2077914at2"/>
<dbReference type="PROSITE" id="PS51192">
    <property type="entry name" value="HELICASE_ATP_BIND_1"/>
    <property type="match status" value="1"/>
</dbReference>
<keyword evidence="6" id="KW-0378">Hydrolase</keyword>
<dbReference type="SMART" id="SM00490">
    <property type="entry name" value="HELICc"/>
    <property type="match status" value="1"/>
</dbReference>
<dbReference type="InterPro" id="IPR014001">
    <property type="entry name" value="Helicase_ATP-bd"/>
</dbReference>
<dbReference type="GO" id="GO:0006302">
    <property type="term" value="P:double-strand break repair"/>
    <property type="evidence" value="ECO:0007669"/>
    <property type="project" value="TreeGrafter"/>
</dbReference>
<dbReference type="EMBL" id="CP022572">
    <property type="protein sequence ID" value="AZU63974.1"/>
    <property type="molecule type" value="Genomic_DNA"/>
</dbReference>
<reference evidence="6 7" key="1">
    <citation type="submission" date="2017-07" db="EMBL/GenBank/DDBJ databases">
        <title>The complete genome sequence of Bacillus mesonae strain H20-5, an efficient strain improving plant abiotic stress resistance.</title>
        <authorList>
            <person name="Kim S.Y."/>
            <person name="Song H."/>
            <person name="Sang M.K."/>
            <person name="Weon H.-Y."/>
            <person name="Song J."/>
        </authorList>
    </citation>
    <scope>NUCLEOTIDE SEQUENCE [LARGE SCALE GENOMIC DNA]</scope>
    <source>
        <strain evidence="6 7">H20-5</strain>
    </source>
</reference>
<dbReference type="SMART" id="SM00487">
    <property type="entry name" value="DEXDc"/>
    <property type="match status" value="1"/>
</dbReference>
<keyword evidence="2" id="KW-0067">ATP-binding</keyword>
<evidence type="ECO:0000313" key="6">
    <source>
        <dbReference type="EMBL" id="AZU63974.1"/>
    </source>
</evidence>